<evidence type="ECO:0000256" key="6">
    <source>
        <dbReference type="ARBA" id="ARBA00022989"/>
    </source>
</evidence>
<keyword evidence="3" id="KW-0813">Transport</keyword>
<keyword evidence="9 12" id="KW-0472">Membrane</keyword>
<dbReference type="InterPro" id="IPR032190">
    <property type="entry name" value="NPC1_N"/>
</dbReference>
<dbReference type="FunFam" id="1.20.1640.10:FF:000008">
    <property type="entry name" value="NPC intracellular cholesterol transporter 1"/>
    <property type="match status" value="1"/>
</dbReference>
<evidence type="ECO:0000256" key="13">
    <source>
        <dbReference type="SAM" id="SignalP"/>
    </source>
</evidence>
<evidence type="ECO:0000256" key="1">
    <source>
        <dbReference type="ARBA" id="ARBA00004127"/>
    </source>
</evidence>
<evidence type="ECO:0000256" key="8">
    <source>
        <dbReference type="ARBA" id="ARBA00023098"/>
    </source>
</evidence>
<keyword evidence="10" id="KW-1015">Disulfide bond</keyword>
<evidence type="ECO:0000256" key="7">
    <source>
        <dbReference type="ARBA" id="ARBA00023055"/>
    </source>
</evidence>
<dbReference type="InterPro" id="IPR053958">
    <property type="entry name" value="HMGCR/SNAP/NPC1-like_SSD"/>
</dbReference>
<dbReference type="GeneID" id="30982056"/>
<dbReference type="STRING" id="984487.A0A1E4SEF9"/>
<dbReference type="InterPro" id="IPR000731">
    <property type="entry name" value="SSD"/>
</dbReference>
<dbReference type="Proteomes" id="UP000094285">
    <property type="component" value="Unassembled WGS sequence"/>
</dbReference>
<feature type="transmembrane region" description="Helical" evidence="12">
    <location>
        <begin position="630"/>
        <end position="651"/>
    </location>
</feature>
<keyword evidence="8" id="KW-0443">Lipid metabolism</keyword>
<evidence type="ECO:0000256" key="10">
    <source>
        <dbReference type="ARBA" id="ARBA00023157"/>
    </source>
</evidence>
<dbReference type="GO" id="GO:0012505">
    <property type="term" value="C:endomembrane system"/>
    <property type="evidence" value="ECO:0007669"/>
    <property type="project" value="UniProtKB-SubCell"/>
</dbReference>
<dbReference type="AlphaFoldDB" id="A0A1E4SEF9"/>
<protein>
    <recommendedName>
        <fullName evidence="14">SSD domain-containing protein</fullName>
    </recommendedName>
</protein>
<dbReference type="PANTHER" id="PTHR45727:SF2">
    <property type="entry name" value="NPC INTRACELLULAR CHOLESTEROL TRANSPORTER 1"/>
    <property type="match status" value="1"/>
</dbReference>
<dbReference type="Gene3D" id="1.20.1640.10">
    <property type="entry name" value="Multidrug efflux transporter AcrB transmembrane domain"/>
    <property type="match status" value="2"/>
</dbReference>
<evidence type="ECO:0000313" key="15">
    <source>
        <dbReference type="EMBL" id="ODV77860.1"/>
    </source>
</evidence>
<feature type="transmembrane region" description="Helical" evidence="12">
    <location>
        <begin position="1068"/>
        <end position="1089"/>
    </location>
</feature>
<dbReference type="GO" id="GO:0015918">
    <property type="term" value="P:sterol transport"/>
    <property type="evidence" value="ECO:0007669"/>
    <property type="project" value="EnsemblFungi"/>
</dbReference>
<keyword evidence="11" id="KW-0325">Glycoprotein</keyword>
<keyword evidence="5 13" id="KW-0732">Signal</keyword>
<dbReference type="EMBL" id="KV453914">
    <property type="protein sequence ID" value="ODV77860.1"/>
    <property type="molecule type" value="Genomic_DNA"/>
</dbReference>
<dbReference type="Pfam" id="PF12349">
    <property type="entry name" value="Sterol-sensing"/>
    <property type="match status" value="1"/>
</dbReference>
<organism evidence="15 16">
    <name type="scientific">Suhomyces tanzawaensis NRRL Y-17324</name>
    <dbReference type="NCBI Taxonomy" id="984487"/>
    <lineage>
        <taxon>Eukaryota</taxon>
        <taxon>Fungi</taxon>
        <taxon>Dikarya</taxon>
        <taxon>Ascomycota</taxon>
        <taxon>Saccharomycotina</taxon>
        <taxon>Pichiomycetes</taxon>
        <taxon>Debaryomycetaceae</taxon>
        <taxon>Suhomyces</taxon>
    </lineage>
</organism>
<keyword evidence="7" id="KW-0445">Lipid transport</keyword>
<feature type="transmembrane region" description="Helical" evidence="12">
    <location>
        <begin position="706"/>
        <end position="731"/>
    </location>
</feature>
<evidence type="ECO:0000256" key="5">
    <source>
        <dbReference type="ARBA" id="ARBA00022729"/>
    </source>
</evidence>
<evidence type="ECO:0000259" key="14">
    <source>
        <dbReference type="PROSITE" id="PS50156"/>
    </source>
</evidence>
<feature type="transmembrane region" description="Helical" evidence="12">
    <location>
        <begin position="599"/>
        <end position="624"/>
    </location>
</feature>
<dbReference type="GO" id="GO:0032934">
    <property type="term" value="F:sterol binding"/>
    <property type="evidence" value="ECO:0007669"/>
    <property type="project" value="EnsemblFungi"/>
</dbReference>
<evidence type="ECO:0000256" key="11">
    <source>
        <dbReference type="ARBA" id="ARBA00023180"/>
    </source>
</evidence>
<dbReference type="SUPFAM" id="SSF82866">
    <property type="entry name" value="Multidrug efflux transporter AcrB transmembrane domain"/>
    <property type="match status" value="2"/>
</dbReference>
<feature type="chain" id="PRO_5009162762" description="SSD domain-containing protein" evidence="13">
    <location>
        <begin position="19"/>
        <end position="1208"/>
    </location>
</feature>
<accession>A0A1E4SEF9</accession>
<dbReference type="RefSeq" id="XP_020062982.1">
    <property type="nucleotide sequence ID" value="XM_020207919.1"/>
</dbReference>
<feature type="transmembrane region" description="Helical" evidence="12">
    <location>
        <begin position="782"/>
        <end position="804"/>
    </location>
</feature>
<name>A0A1E4SEF9_9ASCO</name>
<feature type="transmembrane region" description="Helical" evidence="12">
    <location>
        <begin position="672"/>
        <end position="694"/>
    </location>
</feature>
<feature type="transmembrane region" description="Helical" evidence="12">
    <location>
        <begin position="336"/>
        <end position="356"/>
    </location>
</feature>
<evidence type="ECO:0000256" key="9">
    <source>
        <dbReference type="ARBA" id="ARBA00023136"/>
    </source>
</evidence>
<feature type="transmembrane region" description="Helical" evidence="12">
    <location>
        <begin position="566"/>
        <end position="587"/>
    </location>
</feature>
<dbReference type="GO" id="GO:0000329">
    <property type="term" value="C:fungal-type vacuole membrane"/>
    <property type="evidence" value="ECO:0007669"/>
    <property type="project" value="EnsemblFungi"/>
</dbReference>
<reference evidence="16" key="1">
    <citation type="submission" date="2016-05" db="EMBL/GenBank/DDBJ databases">
        <title>Comparative genomics of biotechnologically important yeasts.</title>
        <authorList>
            <consortium name="DOE Joint Genome Institute"/>
            <person name="Riley R."/>
            <person name="Haridas S."/>
            <person name="Wolfe K.H."/>
            <person name="Lopes M.R."/>
            <person name="Hittinger C.T."/>
            <person name="Goker M."/>
            <person name="Salamov A."/>
            <person name="Wisecaver J."/>
            <person name="Long T.M."/>
            <person name="Aerts A.L."/>
            <person name="Barry K."/>
            <person name="Choi C."/>
            <person name="Clum A."/>
            <person name="Coughlan A.Y."/>
            <person name="Deshpande S."/>
            <person name="Douglass A.P."/>
            <person name="Hanson S.J."/>
            <person name="Klenk H.-P."/>
            <person name="Labutti K."/>
            <person name="Lapidus A."/>
            <person name="Lindquist E."/>
            <person name="Lipzen A."/>
            <person name="Meier-Kolthoff J.P."/>
            <person name="Ohm R.A."/>
            <person name="Otillar R.P."/>
            <person name="Pangilinan J."/>
            <person name="Peng Y."/>
            <person name="Rokas A."/>
            <person name="Rosa C.A."/>
            <person name="Scheuner C."/>
            <person name="Sibirny A.A."/>
            <person name="Slot J.C."/>
            <person name="Stielow J.B."/>
            <person name="Sun H."/>
            <person name="Kurtzman C.P."/>
            <person name="Blackwell M."/>
            <person name="Grigoriev I.V."/>
            <person name="Jeffries T.W."/>
        </authorList>
    </citation>
    <scope>NUCLEOTIDE SEQUENCE [LARGE SCALE GENOMIC DNA]</scope>
    <source>
        <strain evidence="16">NRRL Y-17324</strain>
    </source>
</reference>
<dbReference type="FunFam" id="1.20.1640.10:FF:000029">
    <property type="entry name" value="Putative Patched sphingolipid transporter"/>
    <property type="match status" value="1"/>
</dbReference>
<dbReference type="GO" id="GO:0006665">
    <property type="term" value="P:sphingolipid metabolic process"/>
    <property type="evidence" value="ECO:0007669"/>
    <property type="project" value="EnsemblFungi"/>
</dbReference>
<keyword evidence="6 12" id="KW-1133">Transmembrane helix</keyword>
<dbReference type="OrthoDB" id="6510177at2759"/>
<dbReference type="InterPro" id="IPR053956">
    <property type="entry name" value="NPC1_MLD"/>
</dbReference>
<feature type="transmembrane region" description="Helical" evidence="12">
    <location>
        <begin position="254"/>
        <end position="278"/>
    </location>
</feature>
<evidence type="ECO:0000313" key="16">
    <source>
        <dbReference type="Proteomes" id="UP000094285"/>
    </source>
</evidence>
<proteinExistence type="inferred from homology"/>
<comment type="similarity">
    <text evidence="2">Belongs to the patched family.</text>
</comment>
<feature type="signal peptide" evidence="13">
    <location>
        <begin position="1"/>
        <end position="18"/>
    </location>
</feature>
<evidence type="ECO:0000256" key="3">
    <source>
        <dbReference type="ARBA" id="ARBA00022448"/>
    </source>
</evidence>
<evidence type="ECO:0000256" key="4">
    <source>
        <dbReference type="ARBA" id="ARBA00022692"/>
    </source>
</evidence>
<feature type="transmembrane region" description="Helical" evidence="12">
    <location>
        <begin position="1155"/>
        <end position="1173"/>
    </location>
</feature>
<feature type="domain" description="SSD" evidence="14">
    <location>
        <begin position="563"/>
        <end position="731"/>
    </location>
</feature>
<dbReference type="PANTHER" id="PTHR45727">
    <property type="entry name" value="NPC INTRACELLULAR CHOLESTEROL TRANSPORTER 1"/>
    <property type="match status" value="1"/>
</dbReference>
<feature type="transmembrane region" description="Helical" evidence="12">
    <location>
        <begin position="1185"/>
        <end position="1205"/>
    </location>
</feature>
<evidence type="ECO:0000256" key="2">
    <source>
        <dbReference type="ARBA" id="ARBA00005585"/>
    </source>
</evidence>
<feature type="transmembrane region" description="Helical" evidence="12">
    <location>
        <begin position="1043"/>
        <end position="1061"/>
    </location>
</feature>
<keyword evidence="16" id="KW-1185">Reference proteome</keyword>
<dbReference type="Pfam" id="PF22314">
    <property type="entry name" value="NPC1_MLD"/>
    <property type="match status" value="1"/>
</dbReference>
<dbReference type="PROSITE" id="PS50156">
    <property type="entry name" value="SSD"/>
    <property type="match status" value="1"/>
</dbReference>
<sequence>MHFLRLVLAAISASLALASSLSTGEGYCSMYGSCGKRSIFGGQLPCPTDRKAEAPSLEELIVLQRVCGKSFDKTCCSMDQLLNMESSLKRVDPLISSCPACRRNFYDFICDFTCSPNQASFVEVTKTSQAVDTKQDIVTEITQYVDPKYAEAFFDSCKNVKFSATNGFAMDLIGGGAKNYQQFLKFLGDEKPLLGGSPFQINYSYKKDKSELFLPRSGDMKSCDDETYRCACSDCAQSCPQLPSFNGYAESCHIGPLACFSFSIIIIWAALIFALGIYHMFLHKKKLKLPDEDNSINSLLVNTNSPSVSPTASFQQNIISGLQEVFETTGYYCAKFPGVTIGFSLVIVILLSSGLLKLELETDPTNLWVSPEEPALKNMQFFESNFGEWFRIEQLIVSSRNDEPILNWDNIKWWFEKEAELETLNANVSLSDICFKPLGETCGIQSFTQYFQGDINYLNENNWKQNLKSCTDSPVNCLPSFQQPLKPNILFDNDSVLDSKAFIVTILINSNLSDENYTQSAIEFEHLVQDWVTKVQSENSNVTISYSTEISLTEELNKSTNTDIKIVVISYICMFLYASLALGGKWPKATLSFLIRTRFLLGLGGITIILMSILSSAGLCAVIGLKSTLIIAEVIPFLILAIGVDNIFLIVHELNNISAVLPDALIETRIALAMGNIGPSCLLSATLQFFMFLIATRVDMPAVKNFAYYSAGAILINFLLQMTTFVALLSVDQKRVENRRLDCVPWIQLDEVPEEKEQWNLVQFIKEKYAPAVLSKSGKRKVITFFVLWTGVSLSLMPLIQMGLDQRTALPQGSYLIDYFDAMYQHLNVGPPVFFVMKDLDVTQRENQQRVCGKFSACDRYSVANILEQEYKRKDVSTIQDPASSWIDDFLGWLNPDLDECCRVKKSSPLEIEFCSANAPARQCQPCYQDHSPAYNTTMEGFPTGAEFMTYFNQWIQSPSDPCPLGGKAPYDTSIARTAHNITASYFRAGHKPLKSQQDFIVAYQNSLRIVKEIKQYNDIDMFAFSPFYVFFVQYETIIQKTFLLLSGAVAVIVAISSFMLGWKRAAVLGVVVVSVLIDMGGVMAIAGISLNAVSLVNLVICGGLAVEFAVHITKASSNAENAGLSQEFRSDELLDHTSEHGSAFHALTTVGPTTITGITLTKLIGIFVLAFTSSKIFEIYYFRMWLGLVAVAAAHSLCLLPVLLSYL</sequence>
<comment type="subcellular location">
    <subcellularLocation>
        <location evidence="1">Endomembrane system</location>
        <topology evidence="1">Multi-pass membrane protein</topology>
    </subcellularLocation>
</comment>
<dbReference type="Pfam" id="PF16414">
    <property type="entry name" value="NPC1_N"/>
    <property type="match status" value="1"/>
</dbReference>
<evidence type="ECO:0000256" key="12">
    <source>
        <dbReference type="SAM" id="Phobius"/>
    </source>
</evidence>
<keyword evidence="4 12" id="KW-0812">Transmembrane</keyword>
<gene>
    <name evidence="15" type="ORF">CANTADRAFT_26879</name>
</gene>